<accession>A0ABT6WKP3</accession>
<dbReference type="Proteomes" id="UP001241758">
    <property type="component" value="Unassembled WGS sequence"/>
</dbReference>
<sequence length="221" mass="23631">MISDLAFELAGTIHHDGHGGVADDLTSPAALTAWVRDRAALFNDRAALLGDRAGDRPDGSLTDRAEGWAGDFDADEASHRAVLGLRAAIRSLFGYAVSPTPPSRADAGRLLPLDEALRRVNGAASAVPVTLELEWESTETEPLARTVTAPSTPEAALTGALARAAIAFLTGPHRANLRACSAPRCVRYFVREHGRQEFCKASCGNRARAARHYQRHHPAQP</sequence>
<gene>
    <name evidence="2" type="ORF">QLQ12_16975</name>
</gene>
<dbReference type="InterPro" id="IPR021005">
    <property type="entry name" value="Znf_CGNR"/>
</dbReference>
<dbReference type="PANTHER" id="PTHR35525:SF3">
    <property type="entry name" value="BLL6575 PROTEIN"/>
    <property type="match status" value="1"/>
</dbReference>
<dbReference type="PANTHER" id="PTHR35525">
    <property type="entry name" value="BLL6575 PROTEIN"/>
    <property type="match status" value="1"/>
</dbReference>
<dbReference type="SUPFAM" id="SSF160904">
    <property type="entry name" value="Jann2411-like"/>
    <property type="match status" value="1"/>
</dbReference>
<protein>
    <submittedName>
        <fullName evidence="2">ABATE domain-containing protein</fullName>
    </submittedName>
</protein>
<proteinExistence type="predicted"/>
<name>A0ABT6WKP3_9ACTN</name>
<comment type="caution">
    <text evidence="2">The sequence shown here is derived from an EMBL/GenBank/DDBJ whole genome shotgun (WGS) entry which is preliminary data.</text>
</comment>
<dbReference type="Pfam" id="PF07336">
    <property type="entry name" value="ABATE"/>
    <property type="match status" value="1"/>
</dbReference>
<dbReference type="EMBL" id="JASCTH010000010">
    <property type="protein sequence ID" value="MDI6100301.1"/>
    <property type="molecule type" value="Genomic_DNA"/>
</dbReference>
<evidence type="ECO:0000313" key="2">
    <source>
        <dbReference type="EMBL" id="MDI6100301.1"/>
    </source>
</evidence>
<dbReference type="Pfam" id="PF11706">
    <property type="entry name" value="zf-CGNR"/>
    <property type="match status" value="1"/>
</dbReference>
<dbReference type="InterPro" id="IPR010852">
    <property type="entry name" value="ABATE"/>
</dbReference>
<dbReference type="RefSeq" id="WP_282761003.1">
    <property type="nucleotide sequence ID" value="NZ_JASCTH010000010.1"/>
</dbReference>
<dbReference type="Gene3D" id="1.10.3300.10">
    <property type="entry name" value="Jann2411-like domain"/>
    <property type="match status" value="1"/>
</dbReference>
<feature type="domain" description="Zinc finger CGNR" evidence="1">
    <location>
        <begin position="177"/>
        <end position="216"/>
    </location>
</feature>
<evidence type="ECO:0000259" key="1">
    <source>
        <dbReference type="Pfam" id="PF11706"/>
    </source>
</evidence>
<evidence type="ECO:0000313" key="3">
    <source>
        <dbReference type="Proteomes" id="UP001241758"/>
    </source>
</evidence>
<dbReference type="InterPro" id="IPR023286">
    <property type="entry name" value="ABATE_dom_sf"/>
</dbReference>
<keyword evidence="3" id="KW-1185">Reference proteome</keyword>
<reference evidence="2 3" key="1">
    <citation type="submission" date="2023-05" db="EMBL/GenBank/DDBJ databases">
        <title>Actinoplanes sp. NEAU-A12 genome sequencing.</title>
        <authorList>
            <person name="Wang Z.-S."/>
        </authorList>
    </citation>
    <scope>NUCLEOTIDE SEQUENCE [LARGE SCALE GENOMIC DNA]</scope>
    <source>
        <strain evidence="2 3">NEAU-A12</strain>
    </source>
</reference>
<organism evidence="2 3">
    <name type="scientific">Actinoplanes sandaracinus</name>
    <dbReference type="NCBI Taxonomy" id="3045177"/>
    <lineage>
        <taxon>Bacteria</taxon>
        <taxon>Bacillati</taxon>
        <taxon>Actinomycetota</taxon>
        <taxon>Actinomycetes</taxon>
        <taxon>Micromonosporales</taxon>
        <taxon>Micromonosporaceae</taxon>
        <taxon>Actinoplanes</taxon>
    </lineage>
</organism>